<evidence type="ECO:0000256" key="2">
    <source>
        <dbReference type="ARBA" id="ARBA00023276"/>
    </source>
</evidence>
<evidence type="ECO:0000313" key="6">
    <source>
        <dbReference type="Proteomes" id="UP001500279"/>
    </source>
</evidence>
<protein>
    <submittedName>
        <fullName evidence="5">YCF48-related protein</fullName>
    </submittedName>
</protein>
<gene>
    <name evidence="5" type="ORF">GCM10009107_49340</name>
</gene>
<proteinExistence type="predicted"/>
<feature type="domain" description="Photosynthesis system II assembly factor Ycf48/Hcf136-like" evidence="4">
    <location>
        <begin position="53"/>
        <end position="112"/>
    </location>
</feature>
<dbReference type="PANTHER" id="PTHR47199">
    <property type="entry name" value="PHOTOSYSTEM II STABILITY/ASSEMBLY FACTOR HCF136, CHLOROPLASTIC"/>
    <property type="match status" value="1"/>
</dbReference>
<dbReference type="Proteomes" id="UP001500279">
    <property type="component" value="Unassembled WGS sequence"/>
</dbReference>
<comment type="caution">
    <text evidence="5">The sequence shown here is derived from an EMBL/GenBank/DDBJ whole genome shotgun (WGS) entry which is preliminary data.</text>
</comment>
<evidence type="ECO:0000313" key="5">
    <source>
        <dbReference type="EMBL" id="GAA0763717.1"/>
    </source>
</evidence>
<reference evidence="5 6" key="1">
    <citation type="journal article" date="2019" name="Int. J. Syst. Evol. Microbiol.">
        <title>The Global Catalogue of Microorganisms (GCM) 10K type strain sequencing project: providing services to taxonomists for standard genome sequencing and annotation.</title>
        <authorList>
            <consortium name="The Broad Institute Genomics Platform"/>
            <consortium name="The Broad Institute Genome Sequencing Center for Infectious Disease"/>
            <person name="Wu L."/>
            <person name="Ma J."/>
        </authorList>
    </citation>
    <scope>NUCLEOTIDE SEQUENCE [LARGE SCALE GENOMIC DNA]</scope>
    <source>
        <strain evidence="5 6">JCM 15503</strain>
    </source>
</reference>
<organism evidence="5 6">
    <name type="scientific">Ideonella azotifigens</name>
    <dbReference type="NCBI Taxonomy" id="513160"/>
    <lineage>
        <taxon>Bacteria</taxon>
        <taxon>Pseudomonadati</taxon>
        <taxon>Pseudomonadota</taxon>
        <taxon>Betaproteobacteria</taxon>
        <taxon>Burkholderiales</taxon>
        <taxon>Sphaerotilaceae</taxon>
        <taxon>Ideonella</taxon>
    </lineage>
</organism>
<evidence type="ECO:0000259" key="4">
    <source>
        <dbReference type="Pfam" id="PF14870"/>
    </source>
</evidence>
<dbReference type="InterPro" id="IPR028203">
    <property type="entry name" value="PSII_CF48-like_dom"/>
</dbReference>
<dbReference type="EMBL" id="BAAAEW010000037">
    <property type="protein sequence ID" value="GAA0763717.1"/>
    <property type="molecule type" value="Genomic_DNA"/>
</dbReference>
<feature type="chain" id="PRO_5046686705" evidence="3">
    <location>
        <begin position="20"/>
        <end position="341"/>
    </location>
</feature>
<name>A0ABN1KE03_9BURK</name>
<evidence type="ECO:0000256" key="1">
    <source>
        <dbReference type="ARBA" id="ARBA00022531"/>
    </source>
</evidence>
<keyword evidence="3" id="KW-0732">Signal</keyword>
<evidence type="ECO:0000256" key="3">
    <source>
        <dbReference type="SAM" id="SignalP"/>
    </source>
</evidence>
<dbReference type="InterPro" id="IPR015943">
    <property type="entry name" value="WD40/YVTN_repeat-like_dom_sf"/>
</dbReference>
<accession>A0ABN1KE03</accession>
<dbReference type="SUPFAM" id="SSF110296">
    <property type="entry name" value="Oligoxyloglucan reducing end-specific cellobiohydrolase"/>
    <property type="match status" value="1"/>
</dbReference>
<dbReference type="PANTHER" id="PTHR47199:SF2">
    <property type="entry name" value="PHOTOSYSTEM II STABILITY_ASSEMBLY FACTOR HCF136, CHLOROPLASTIC"/>
    <property type="match status" value="1"/>
</dbReference>
<keyword evidence="1" id="KW-0602">Photosynthesis</keyword>
<feature type="signal peptide" evidence="3">
    <location>
        <begin position="1"/>
        <end position="19"/>
    </location>
</feature>
<dbReference type="RefSeq" id="WP_231013084.1">
    <property type="nucleotide sequence ID" value="NZ_BAAAEW010000037.1"/>
</dbReference>
<keyword evidence="6" id="KW-1185">Reference proteome</keyword>
<dbReference type="Pfam" id="PF14870">
    <property type="entry name" value="PSII_BNR"/>
    <property type="match status" value="2"/>
</dbReference>
<feature type="domain" description="Photosynthesis system II assembly factor Ycf48/Hcf136-like" evidence="4">
    <location>
        <begin position="141"/>
        <end position="301"/>
    </location>
</feature>
<dbReference type="Gene3D" id="2.130.10.10">
    <property type="entry name" value="YVTN repeat-like/Quinoprotein amine dehydrogenase"/>
    <property type="match status" value="2"/>
</dbReference>
<sequence length="341" mass="35148">MKRHVLAIALAACAALAQAAAPAALAEPALVTPKALGAAMLAVTRAGERLVAVGERGTVLWSDDGGTRWQQAKVPVQAALTAVRFADARAGWAVGHLGVILKTEDGGRSWARQLDGVQAAAALQAAAGADDRAQRQAQRMVEEGPDKPFFDLEVIDARHAVAVGAYGLAFATSDGGAHWAPLPTASANPKSLHLYGVRVQGERWFMAGEQGLLLHSTDGGASFAPLASPYKGSFFGLLATREGALIAYGLRGSAWRSADAGNSWDRIELGSAVTLQAGIERAPGQLVLLGQTGELFASQDDGRSFASLKTPAGPLPAAGLATAPDGAWVIASLRGIRRAAP</sequence>
<keyword evidence="2" id="KW-0604">Photosystem II</keyword>